<evidence type="ECO:0000256" key="3">
    <source>
        <dbReference type="ARBA" id="ARBA00022840"/>
    </source>
</evidence>
<sequence length="139" mass="14421">SQICLMNLPLFSLLTEVTVLAQHGPSDVPVSGLTLDSRQAVPGLLFCALRGTATDGHQFIGKAVGLGAAVVVCEELPAELNPATTYVQVADSAAALGPIASAFYGHPSRQLQLVGVTGTNGKTTCATLLHKLLRELGYH</sequence>
<evidence type="ECO:0000256" key="1">
    <source>
        <dbReference type="ARBA" id="ARBA00022598"/>
    </source>
</evidence>
<dbReference type="InterPro" id="IPR018109">
    <property type="entry name" value="Folylpolyglutamate_synth_CS"/>
</dbReference>
<dbReference type="AlphaFoldDB" id="A0A699WM92"/>
<feature type="non-terminal residue" evidence="6">
    <location>
        <position position="1"/>
    </location>
</feature>
<feature type="domain" description="Mur ligase N-terminal catalytic" evidence="5">
    <location>
        <begin position="30"/>
        <end position="104"/>
    </location>
</feature>
<dbReference type="SUPFAM" id="SSF63418">
    <property type="entry name" value="MurE/MurF N-terminal domain"/>
    <property type="match status" value="1"/>
</dbReference>
<dbReference type="GO" id="GO:0005524">
    <property type="term" value="F:ATP binding"/>
    <property type="evidence" value="ECO:0007669"/>
    <property type="project" value="UniProtKB-KW"/>
</dbReference>
<dbReference type="Gene3D" id="3.40.1390.10">
    <property type="entry name" value="MurE/MurF, N-terminal domain"/>
    <property type="match status" value="1"/>
</dbReference>
<feature type="chain" id="PRO_5025691570" description="Mur ligase N-terminal catalytic domain-containing protein" evidence="4">
    <location>
        <begin position="22"/>
        <end position="139"/>
    </location>
</feature>
<feature type="non-terminal residue" evidence="6">
    <location>
        <position position="139"/>
    </location>
</feature>
<dbReference type="InterPro" id="IPR000713">
    <property type="entry name" value="Mur_ligase_N"/>
</dbReference>
<name>A0A699WM92_TANCI</name>
<dbReference type="GO" id="GO:0004326">
    <property type="term" value="F:tetrahydrofolylpolyglutamate synthase activity"/>
    <property type="evidence" value="ECO:0007669"/>
    <property type="project" value="InterPro"/>
</dbReference>
<accession>A0A699WM92</accession>
<dbReference type="SUPFAM" id="SSF53623">
    <property type="entry name" value="MurD-like peptide ligases, catalytic domain"/>
    <property type="match status" value="1"/>
</dbReference>
<feature type="signal peptide" evidence="4">
    <location>
        <begin position="1"/>
        <end position="21"/>
    </location>
</feature>
<evidence type="ECO:0000259" key="5">
    <source>
        <dbReference type="Pfam" id="PF01225"/>
    </source>
</evidence>
<dbReference type="EMBL" id="BKCJ011660265">
    <property type="protein sequence ID" value="GFD45891.1"/>
    <property type="molecule type" value="Genomic_DNA"/>
</dbReference>
<protein>
    <recommendedName>
        <fullName evidence="5">Mur ligase N-terminal catalytic domain-containing protein</fullName>
    </recommendedName>
</protein>
<keyword evidence="3" id="KW-0067">ATP-binding</keyword>
<dbReference type="Gene3D" id="3.40.1190.10">
    <property type="entry name" value="Mur-like, catalytic domain"/>
    <property type="match status" value="1"/>
</dbReference>
<dbReference type="InterPro" id="IPR035911">
    <property type="entry name" value="MurE/MurF_N"/>
</dbReference>
<reference evidence="6" key="1">
    <citation type="journal article" date="2019" name="Sci. Rep.">
        <title>Draft genome of Tanacetum cinerariifolium, the natural source of mosquito coil.</title>
        <authorList>
            <person name="Yamashiro T."/>
            <person name="Shiraishi A."/>
            <person name="Satake H."/>
            <person name="Nakayama K."/>
        </authorList>
    </citation>
    <scope>NUCLEOTIDE SEQUENCE</scope>
</reference>
<evidence type="ECO:0000256" key="4">
    <source>
        <dbReference type="SAM" id="SignalP"/>
    </source>
</evidence>
<organism evidence="6">
    <name type="scientific">Tanacetum cinerariifolium</name>
    <name type="common">Dalmatian daisy</name>
    <name type="synonym">Chrysanthemum cinerariifolium</name>
    <dbReference type="NCBI Taxonomy" id="118510"/>
    <lineage>
        <taxon>Eukaryota</taxon>
        <taxon>Viridiplantae</taxon>
        <taxon>Streptophyta</taxon>
        <taxon>Embryophyta</taxon>
        <taxon>Tracheophyta</taxon>
        <taxon>Spermatophyta</taxon>
        <taxon>Magnoliopsida</taxon>
        <taxon>eudicotyledons</taxon>
        <taxon>Gunneridae</taxon>
        <taxon>Pentapetalae</taxon>
        <taxon>asterids</taxon>
        <taxon>campanulids</taxon>
        <taxon>Asterales</taxon>
        <taxon>Asteraceae</taxon>
        <taxon>Asteroideae</taxon>
        <taxon>Anthemideae</taxon>
        <taxon>Anthemidinae</taxon>
        <taxon>Tanacetum</taxon>
    </lineage>
</organism>
<dbReference type="Pfam" id="PF01225">
    <property type="entry name" value="Mur_ligase"/>
    <property type="match status" value="1"/>
</dbReference>
<proteinExistence type="predicted"/>
<dbReference type="PROSITE" id="PS01011">
    <property type="entry name" value="FOLYLPOLYGLU_SYNT_1"/>
    <property type="match status" value="1"/>
</dbReference>
<gene>
    <name evidence="6" type="ORF">Tci_917860</name>
</gene>
<dbReference type="PANTHER" id="PTHR23135">
    <property type="entry name" value="MUR LIGASE FAMILY MEMBER"/>
    <property type="match status" value="1"/>
</dbReference>
<evidence type="ECO:0000256" key="2">
    <source>
        <dbReference type="ARBA" id="ARBA00022741"/>
    </source>
</evidence>
<dbReference type="PANTHER" id="PTHR23135:SF4">
    <property type="entry name" value="UDP-N-ACETYLMURAMOYL-L-ALANYL-D-GLUTAMATE--2,6-DIAMINOPIMELATE LIGASE MURE HOMOLOG, CHLOROPLASTIC"/>
    <property type="match status" value="1"/>
</dbReference>
<keyword evidence="4" id="KW-0732">Signal</keyword>
<dbReference type="InterPro" id="IPR036565">
    <property type="entry name" value="Mur-like_cat_sf"/>
</dbReference>
<comment type="caution">
    <text evidence="6">The sequence shown here is derived from an EMBL/GenBank/DDBJ whole genome shotgun (WGS) entry which is preliminary data.</text>
</comment>
<keyword evidence="2" id="KW-0547">Nucleotide-binding</keyword>
<evidence type="ECO:0000313" key="6">
    <source>
        <dbReference type="EMBL" id="GFD45891.1"/>
    </source>
</evidence>
<keyword evidence="1" id="KW-0436">Ligase</keyword>